<organism evidence="2 3">
    <name type="scientific">Amphiplicatus metriothermophilus</name>
    <dbReference type="NCBI Taxonomy" id="1519374"/>
    <lineage>
        <taxon>Bacteria</taxon>
        <taxon>Pseudomonadati</taxon>
        <taxon>Pseudomonadota</taxon>
        <taxon>Alphaproteobacteria</taxon>
        <taxon>Parvularculales</taxon>
        <taxon>Parvularculaceae</taxon>
        <taxon>Amphiplicatus</taxon>
    </lineage>
</organism>
<evidence type="ECO:0000313" key="2">
    <source>
        <dbReference type="EMBL" id="SNT72303.1"/>
    </source>
</evidence>
<keyword evidence="3" id="KW-1185">Reference proteome</keyword>
<evidence type="ECO:0000259" key="1">
    <source>
        <dbReference type="Pfam" id="PF00534"/>
    </source>
</evidence>
<dbReference type="Pfam" id="PF00534">
    <property type="entry name" value="Glycos_transf_1"/>
    <property type="match status" value="1"/>
</dbReference>
<protein>
    <submittedName>
        <fullName evidence="2">Glycosyl transferases group 1</fullName>
    </submittedName>
</protein>
<keyword evidence="2" id="KW-0808">Transferase</keyword>
<sequence>MTVPAMNDQDPDRTPGASGELMVIPSVGFARRAGKLWLDTKFVEGMRLNARLWGGPISAAMRPAEEGAIPFGAAFEPGSLPFRLIELPEQGPIETTHLRGAAVILAGGDMHDQLHLPALLNGEGRPAICYIVEHDQANRYRMIWTNGAPLVRRIKTLAWTWLTERRRLRAFARADGVQANGAPAFASYSRRQSNMLLFFDSRTREDMLARPEEMAARSARLRAGEPLRLVFTGRLERIKGAQDLPAVAQALMTLGVDFTLDVFGAGSLEEEIKEAIERLGLGGRVILHGIVDFETSLTPYLRARADMFVCCHPQSDPSCTYLETYGCGVPIIGYDNAAFEGLRRASGAGWSTPMNRPDMAAREIARLDREREEIIAHAERALAFAREHTFEKTFERRIAQLRKLAKGRRAEPVAPTP</sequence>
<evidence type="ECO:0000313" key="3">
    <source>
        <dbReference type="Proteomes" id="UP000198346"/>
    </source>
</evidence>
<name>A0A239PQI4_9PROT</name>
<dbReference type="OrthoDB" id="503550at2"/>
<dbReference type="EMBL" id="FZQA01000002">
    <property type="protein sequence ID" value="SNT72303.1"/>
    <property type="molecule type" value="Genomic_DNA"/>
</dbReference>
<dbReference type="Gene3D" id="3.40.50.2000">
    <property type="entry name" value="Glycogen Phosphorylase B"/>
    <property type="match status" value="1"/>
</dbReference>
<dbReference type="Proteomes" id="UP000198346">
    <property type="component" value="Unassembled WGS sequence"/>
</dbReference>
<accession>A0A239PQI4</accession>
<proteinExistence type="predicted"/>
<reference evidence="2 3" key="1">
    <citation type="submission" date="2017-07" db="EMBL/GenBank/DDBJ databases">
        <authorList>
            <person name="Sun Z.S."/>
            <person name="Albrecht U."/>
            <person name="Echele G."/>
            <person name="Lee C.C."/>
        </authorList>
    </citation>
    <scope>NUCLEOTIDE SEQUENCE [LARGE SCALE GENOMIC DNA]</scope>
    <source>
        <strain evidence="2 3">CGMCC 1.12710</strain>
    </source>
</reference>
<gene>
    <name evidence="2" type="ORF">SAMN06297382_1341</name>
</gene>
<dbReference type="GO" id="GO:0016740">
    <property type="term" value="F:transferase activity"/>
    <property type="evidence" value="ECO:0007669"/>
    <property type="project" value="UniProtKB-KW"/>
</dbReference>
<dbReference type="PANTHER" id="PTHR12526">
    <property type="entry name" value="GLYCOSYLTRANSFERASE"/>
    <property type="match status" value="1"/>
</dbReference>
<dbReference type="RefSeq" id="WP_089411808.1">
    <property type="nucleotide sequence ID" value="NZ_FZQA01000002.1"/>
</dbReference>
<feature type="domain" description="Glycosyl transferase family 1" evidence="1">
    <location>
        <begin position="222"/>
        <end position="371"/>
    </location>
</feature>
<dbReference type="SUPFAM" id="SSF53756">
    <property type="entry name" value="UDP-Glycosyltransferase/glycogen phosphorylase"/>
    <property type="match status" value="1"/>
</dbReference>
<dbReference type="AlphaFoldDB" id="A0A239PQI4"/>
<dbReference type="InterPro" id="IPR001296">
    <property type="entry name" value="Glyco_trans_1"/>
</dbReference>